<evidence type="ECO:0000313" key="1">
    <source>
        <dbReference type="EMBL" id="SVE40817.1"/>
    </source>
</evidence>
<reference evidence="1" key="1">
    <citation type="submission" date="2018-05" db="EMBL/GenBank/DDBJ databases">
        <authorList>
            <person name="Lanie J.A."/>
            <person name="Ng W.-L."/>
            <person name="Kazmierczak K.M."/>
            <person name="Andrzejewski T.M."/>
            <person name="Davidsen T.M."/>
            <person name="Wayne K.J."/>
            <person name="Tettelin H."/>
            <person name="Glass J.I."/>
            <person name="Rusch D."/>
            <person name="Podicherti R."/>
            <person name="Tsui H.-C.T."/>
            <person name="Winkler M.E."/>
        </authorList>
    </citation>
    <scope>NUCLEOTIDE SEQUENCE</scope>
</reference>
<gene>
    <name evidence="1" type="ORF">METZ01_LOCUS493671</name>
</gene>
<organism evidence="1">
    <name type="scientific">marine metagenome</name>
    <dbReference type="NCBI Taxonomy" id="408172"/>
    <lineage>
        <taxon>unclassified sequences</taxon>
        <taxon>metagenomes</taxon>
        <taxon>ecological metagenomes</taxon>
    </lineage>
</organism>
<dbReference type="AlphaFoldDB" id="A0A383D8D1"/>
<accession>A0A383D8D1</accession>
<protein>
    <submittedName>
        <fullName evidence="1">Uncharacterized protein</fullName>
    </submittedName>
</protein>
<sequence length="68" mass="7301">MALESRTVQNRSGTLENTFVGHGIHDGANVIAIERFIECLHHGEGRSCLGFQLLLSHFVTSPVAGPAT</sequence>
<dbReference type="EMBL" id="UINC01215222">
    <property type="protein sequence ID" value="SVE40817.1"/>
    <property type="molecule type" value="Genomic_DNA"/>
</dbReference>
<proteinExistence type="predicted"/>
<name>A0A383D8D1_9ZZZZ</name>